<dbReference type="Gene3D" id="1.10.10.10">
    <property type="entry name" value="Winged helix-like DNA-binding domain superfamily/Winged helix DNA-binding domain"/>
    <property type="match status" value="1"/>
</dbReference>
<protein>
    <submittedName>
        <fullName evidence="1">Uncharacterized protein</fullName>
    </submittedName>
</protein>
<dbReference type="Proteomes" id="UP000199068">
    <property type="component" value="Unassembled WGS sequence"/>
</dbReference>
<proteinExistence type="predicted"/>
<accession>A0A1G9T848</accession>
<evidence type="ECO:0000313" key="2">
    <source>
        <dbReference type="Proteomes" id="UP000199068"/>
    </source>
</evidence>
<dbReference type="EMBL" id="FNGW01000012">
    <property type="protein sequence ID" value="SDM43826.1"/>
    <property type="molecule type" value="Genomic_DNA"/>
</dbReference>
<organism evidence="1 2">
    <name type="scientific">Romboutsia lituseburensis DSM 797</name>
    <dbReference type="NCBI Taxonomy" id="1121325"/>
    <lineage>
        <taxon>Bacteria</taxon>
        <taxon>Bacillati</taxon>
        <taxon>Bacillota</taxon>
        <taxon>Clostridia</taxon>
        <taxon>Peptostreptococcales</taxon>
        <taxon>Peptostreptococcaceae</taxon>
        <taxon>Romboutsia</taxon>
    </lineage>
</organism>
<dbReference type="AlphaFoldDB" id="A0A1G9T848"/>
<gene>
    <name evidence="1" type="ORF">SAMN04515677_1124</name>
</gene>
<keyword evidence="2" id="KW-1185">Reference proteome</keyword>
<reference evidence="1 2" key="1">
    <citation type="submission" date="2016-10" db="EMBL/GenBank/DDBJ databases">
        <authorList>
            <person name="de Groot N.N."/>
        </authorList>
    </citation>
    <scope>NUCLEOTIDE SEQUENCE [LARGE SCALE GENOMIC DNA]</scope>
    <source>
        <strain evidence="1 2">DSM 797</strain>
    </source>
</reference>
<dbReference type="InterPro" id="IPR036388">
    <property type="entry name" value="WH-like_DNA-bd_sf"/>
</dbReference>
<evidence type="ECO:0000313" key="1">
    <source>
        <dbReference type="EMBL" id="SDM43826.1"/>
    </source>
</evidence>
<sequence length="288" mass="33941">MGIEKTTEYNPILEAFENYKQSETYRLRRIHIKELEYQRYMLFKNDYIKEDTAISGKPVKEVFCLPMPSSNEILRNRQIDLRTYGSIMLESNWGGNYKNKNNRFIYKEKLDSRLKEIAQEIGISESKLKKDIIKLRKCNVDGDIKLIELTKDNKDNPVYILNYGVKCDVTEVLKQYVTISNVALKILKKSNNDNIIRIYLILLYKLRNGDTCLTQEEICDNMGFSYKSRKVISDCLNSLEKLGFIDIRQDYKEIVATRKDGLNYAQMIPKFYYKLSDRYLESTKKIVT</sequence>
<dbReference type="STRING" id="1121325.SAMN04515677_1124"/>
<name>A0A1G9T848_9FIRM</name>